<evidence type="ECO:0000256" key="1">
    <source>
        <dbReference type="SAM" id="SignalP"/>
    </source>
</evidence>
<accession>A0A328AS38</accession>
<proteinExistence type="predicted"/>
<gene>
    <name evidence="2" type="ORF">DJ018_07570</name>
</gene>
<sequence length="193" mass="21227">MVALRLASIVAVLLAAALPASAQEGAHPRFALNQVGGGLGIWIEQIVLFNEVQLSIRHPSFWIVESHTVETRLDGGAVAHQWIDSRACPALVIALRARPRITNPAATLPDDFVLNVPPSDTPKTTLAEPASPLTADGWRTPVLRSDYDGEVAAWWWLTRKSLEPCWRTQLTAMGEQRHKPQLATANSRAKWTF</sequence>
<keyword evidence="3" id="KW-1185">Reference proteome</keyword>
<dbReference type="AlphaFoldDB" id="A0A328AS38"/>
<reference evidence="3" key="1">
    <citation type="submission" date="2018-05" db="EMBL/GenBank/DDBJ databases">
        <authorList>
            <person name="Li X."/>
        </authorList>
    </citation>
    <scope>NUCLEOTIDE SEQUENCE [LARGE SCALE GENOMIC DNA]</scope>
    <source>
        <strain evidence="3">YIM 73061</strain>
    </source>
</reference>
<name>A0A328AS38_9CAUL</name>
<feature type="chain" id="PRO_5016389285" evidence="1">
    <location>
        <begin position="23"/>
        <end position="193"/>
    </location>
</feature>
<evidence type="ECO:0000313" key="2">
    <source>
        <dbReference type="EMBL" id="RAK57770.1"/>
    </source>
</evidence>
<comment type="caution">
    <text evidence="2">The sequence shown here is derived from an EMBL/GenBank/DDBJ whole genome shotgun (WGS) entry which is preliminary data.</text>
</comment>
<feature type="signal peptide" evidence="1">
    <location>
        <begin position="1"/>
        <end position="22"/>
    </location>
</feature>
<evidence type="ECO:0000313" key="3">
    <source>
        <dbReference type="Proteomes" id="UP000249725"/>
    </source>
</evidence>
<keyword evidence="1" id="KW-0732">Signal</keyword>
<dbReference type="Proteomes" id="UP000249725">
    <property type="component" value="Unassembled WGS sequence"/>
</dbReference>
<organism evidence="2 3">
    <name type="scientific">Phenylobacterium deserti</name>
    <dbReference type="NCBI Taxonomy" id="1914756"/>
    <lineage>
        <taxon>Bacteria</taxon>
        <taxon>Pseudomonadati</taxon>
        <taxon>Pseudomonadota</taxon>
        <taxon>Alphaproteobacteria</taxon>
        <taxon>Caulobacterales</taxon>
        <taxon>Caulobacteraceae</taxon>
        <taxon>Phenylobacterium</taxon>
    </lineage>
</organism>
<dbReference type="EMBL" id="QFYR01000001">
    <property type="protein sequence ID" value="RAK57770.1"/>
    <property type="molecule type" value="Genomic_DNA"/>
</dbReference>
<protein>
    <submittedName>
        <fullName evidence="2">Uncharacterized protein</fullName>
    </submittedName>
</protein>